<reference evidence="5 6" key="1">
    <citation type="submission" date="2016-10" db="EMBL/GenBank/DDBJ databases">
        <authorList>
            <person name="de Groot N.N."/>
        </authorList>
    </citation>
    <scope>NUCLEOTIDE SEQUENCE [LARGE SCALE GENOMIC DNA]</scope>
    <source>
        <strain evidence="5 6">CPCC 100156</strain>
    </source>
</reference>
<evidence type="ECO:0000313" key="5">
    <source>
        <dbReference type="EMBL" id="SDE17814.1"/>
    </source>
</evidence>
<evidence type="ECO:0000313" key="6">
    <source>
        <dbReference type="Proteomes" id="UP000198925"/>
    </source>
</evidence>
<dbReference type="STRING" id="938405.SAMN02927895_04974"/>
<keyword evidence="6" id="KW-1185">Reference proteome</keyword>
<protein>
    <submittedName>
        <fullName evidence="5">ATP-dependent helicase Lhr and Lhr-like helicase</fullName>
    </submittedName>
</protein>
<keyword evidence="1" id="KW-0547">Nucleotide-binding</keyword>
<organism evidence="5 6">
    <name type="scientific">Belnapia rosea</name>
    <dbReference type="NCBI Taxonomy" id="938405"/>
    <lineage>
        <taxon>Bacteria</taxon>
        <taxon>Pseudomonadati</taxon>
        <taxon>Pseudomonadota</taxon>
        <taxon>Alphaproteobacteria</taxon>
        <taxon>Acetobacterales</taxon>
        <taxon>Roseomonadaceae</taxon>
        <taxon>Belnapia</taxon>
    </lineage>
</organism>
<dbReference type="GO" id="GO:0003677">
    <property type="term" value="F:DNA binding"/>
    <property type="evidence" value="ECO:0007669"/>
    <property type="project" value="TreeGrafter"/>
</dbReference>
<sequence>MSAAFDALHPALRYHIVSTLGWPDLRPTQAEAVGPVIAGEDVLLLAPTAGGKTEAAAFPLVSRIAGEGWRGVSAIYVCPLKALLNNLAPRLERYAGFVGLRVGLWHGDVGEPARRRMLRDPPEILLTTPESLEAMLISARLDHVGLLGGIRSVVVDELHAFAGDDRGWHLLFLLSRLERLTGRQIQRIGLTATVGNPSELLDWLTLGRGGRVLGPTRPVADGEVTADHVGSVRNAVTVIARLHRGERRLVFADSRTRVEEVAAGLRTAGVRTFVSHASLSLDERRQAEAAFIAEPDCVIVATSTLELGLDVGDLDRVIQIGAPPSVASFLQRMGRTGRRSGTARNCLFLATDDEELLACLALATLWREGIIEAIKAPPRPSHIFAQQVMALVLQEKGLARADIDLWLGAAVDAIPEADRHDILAHMLANGILAEDTGVLGLGSVGEREFGRRHFGDLVAAFSQPLLLAVRHGALDLGSVHPASIAPAYGSGPAVISLGGRSWKVTDVDWRRRTVSVLPTEGGGRSRWLGTGRPMSSVVANAVERVVAGTLPGCRLSRRAEAALEDIRTRLQFVDADALPLVTDGEARVVLWGFGGGAAMASVAAGLNDLGLPATAFDDFTVTVKMRDLSKLASAFKSIEPNAVHPRLPDKLNDALKFGLCLPELIIRAVLQGRTSDTAAVTALCRRAHRLIQLTCSA</sequence>
<proteinExistence type="predicted"/>
<evidence type="ECO:0000259" key="3">
    <source>
        <dbReference type="PROSITE" id="PS51192"/>
    </source>
</evidence>
<dbReference type="RefSeq" id="WP_090570102.1">
    <property type="nucleotide sequence ID" value="NZ_FMXZ01000024.1"/>
</dbReference>
<dbReference type="PROSITE" id="PS51192">
    <property type="entry name" value="HELICASE_ATP_BIND_1"/>
    <property type="match status" value="1"/>
</dbReference>
<dbReference type="SMART" id="SM00490">
    <property type="entry name" value="HELICc"/>
    <property type="match status" value="1"/>
</dbReference>
<keyword evidence="2" id="KW-0067">ATP-binding</keyword>
<accession>A0A1G7ASE6</accession>
<dbReference type="AlphaFoldDB" id="A0A1G7ASE6"/>
<dbReference type="PANTHER" id="PTHR47962">
    <property type="entry name" value="ATP-DEPENDENT HELICASE LHR-RELATED-RELATED"/>
    <property type="match status" value="1"/>
</dbReference>
<keyword evidence="5" id="KW-0347">Helicase</keyword>
<dbReference type="SUPFAM" id="SSF52540">
    <property type="entry name" value="P-loop containing nucleoside triphosphate hydrolases"/>
    <property type="match status" value="1"/>
</dbReference>
<dbReference type="EMBL" id="FMZX01000021">
    <property type="protein sequence ID" value="SDE17814.1"/>
    <property type="molecule type" value="Genomic_DNA"/>
</dbReference>
<dbReference type="GO" id="GO:0016887">
    <property type="term" value="F:ATP hydrolysis activity"/>
    <property type="evidence" value="ECO:0007669"/>
    <property type="project" value="TreeGrafter"/>
</dbReference>
<feature type="domain" description="Helicase C-terminal" evidence="4">
    <location>
        <begin position="231"/>
        <end position="382"/>
    </location>
</feature>
<dbReference type="Pfam" id="PF00270">
    <property type="entry name" value="DEAD"/>
    <property type="match status" value="1"/>
</dbReference>
<dbReference type="InterPro" id="IPR011545">
    <property type="entry name" value="DEAD/DEAH_box_helicase_dom"/>
</dbReference>
<name>A0A1G7ASE6_9PROT</name>
<dbReference type="Pfam" id="PF00271">
    <property type="entry name" value="Helicase_C"/>
    <property type="match status" value="1"/>
</dbReference>
<dbReference type="Proteomes" id="UP000198925">
    <property type="component" value="Unassembled WGS sequence"/>
</dbReference>
<keyword evidence="5" id="KW-0378">Hydrolase</keyword>
<dbReference type="SMART" id="SM00487">
    <property type="entry name" value="DEXDc"/>
    <property type="match status" value="1"/>
</dbReference>
<dbReference type="Gene3D" id="3.40.50.300">
    <property type="entry name" value="P-loop containing nucleotide triphosphate hydrolases"/>
    <property type="match status" value="2"/>
</dbReference>
<dbReference type="InterPro" id="IPR001650">
    <property type="entry name" value="Helicase_C-like"/>
</dbReference>
<dbReference type="InterPro" id="IPR027417">
    <property type="entry name" value="P-loop_NTPase"/>
</dbReference>
<evidence type="ECO:0000256" key="1">
    <source>
        <dbReference type="ARBA" id="ARBA00022741"/>
    </source>
</evidence>
<dbReference type="InterPro" id="IPR014001">
    <property type="entry name" value="Helicase_ATP-bd"/>
</dbReference>
<dbReference type="GO" id="GO:0005524">
    <property type="term" value="F:ATP binding"/>
    <property type="evidence" value="ECO:0007669"/>
    <property type="project" value="UniProtKB-KW"/>
</dbReference>
<evidence type="ECO:0000256" key="2">
    <source>
        <dbReference type="ARBA" id="ARBA00022840"/>
    </source>
</evidence>
<dbReference type="OrthoDB" id="9815222at2"/>
<dbReference type="GO" id="GO:0004386">
    <property type="term" value="F:helicase activity"/>
    <property type="evidence" value="ECO:0007669"/>
    <property type="project" value="UniProtKB-KW"/>
</dbReference>
<evidence type="ECO:0000259" key="4">
    <source>
        <dbReference type="PROSITE" id="PS51194"/>
    </source>
</evidence>
<dbReference type="PROSITE" id="PS51194">
    <property type="entry name" value="HELICASE_CTER"/>
    <property type="match status" value="1"/>
</dbReference>
<dbReference type="InterPro" id="IPR052511">
    <property type="entry name" value="ATP-dep_Helicase"/>
</dbReference>
<dbReference type="PANTHER" id="PTHR47962:SF5">
    <property type="entry name" value="ATP-DEPENDENT HELICASE LHR-RELATED"/>
    <property type="match status" value="1"/>
</dbReference>
<feature type="domain" description="Helicase ATP-binding" evidence="3">
    <location>
        <begin position="33"/>
        <end position="212"/>
    </location>
</feature>
<gene>
    <name evidence="5" type="ORF">SAMN04487779_102126</name>
</gene>